<protein>
    <recommendedName>
        <fullName evidence="1">C2 domain-containing protein</fullName>
    </recommendedName>
</protein>
<dbReference type="Pfam" id="PF00168">
    <property type="entry name" value="C2"/>
    <property type="match status" value="1"/>
</dbReference>
<name>J9FJT6_WUCBA</name>
<evidence type="ECO:0000313" key="2">
    <source>
        <dbReference type="EMBL" id="EJW87589.1"/>
    </source>
</evidence>
<dbReference type="InterPro" id="IPR000008">
    <property type="entry name" value="C2_dom"/>
</dbReference>
<comment type="caution">
    <text evidence="2">The sequence shown here is derived from an EMBL/GenBank/DDBJ whole genome shotgun (WGS) entry which is preliminary data.</text>
</comment>
<dbReference type="Proteomes" id="UP000004810">
    <property type="component" value="Unassembled WGS sequence"/>
</dbReference>
<reference evidence="3" key="1">
    <citation type="submission" date="2012-08" db="EMBL/GenBank/DDBJ databases">
        <title>The Genome Sequence of Wuchereria bancrofti.</title>
        <authorList>
            <person name="Nutman T.B."/>
            <person name="Fink D.L."/>
            <person name="Russ C."/>
            <person name="Young S."/>
            <person name="Zeng Q."/>
            <person name="Koehrsen M."/>
            <person name="Alvarado L."/>
            <person name="Berlin A."/>
            <person name="Chapman S.B."/>
            <person name="Chen Z."/>
            <person name="Freedman E."/>
            <person name="Gellesch M."/>
            <person name="Goldberg J."/>
            <person name="Griggs A."/>
            <person name="Gujja S."/>
            <person name="Heilman E.R."/>
            <person name="Heiman D."/>
            <person name="Hepburn T."/>
            <person name="Howarth C."/>
            <person name="Jen D."/>
            <person name="Larson L."/>
            <person name="Lewis B."/>
            <person name="Mehta T."/>
            <person name="Park D."/>
            <person name="Pearson M."/>
            <person name="Roberts A."/>
            <person name="Saif S."/>
            <person name="Shea T."/>
            <person name="Shenoy N."/>
            <person name="Sisk P."/>
            <person name="Stolte C."/>
            <person name="Sykes S."/>
            <person name="Walk T."/>
            <person name="White J."/>
            <person name="Yandava C."/>
            <person name="Haas B."/>
            <person name="Henn M.R."/>
            <person name="Nusbaum C."/>
            <person name="Birren B."/>
        </authorList>
    </citation>
    <scope>NUCLEOTIDE SEQUENCE [LARGE SCALE GENOMIC DNA]</scope>
    <source>
        <strain evidence="3">NA</strain>
    </source>
</reference>
<dbReference type="InterPro" id="IPR035892">
    <property type="entry name" value="C2_domain_sf"/>
</dbReference>
<organism evidence="2 3">
    <name type="scientific">Wuchereria bancrofti</name>
    <dbReference type="NCBI Taxonomy" id="6293"/>
    <lineage>
        <taxon>Eukaryota</taxon>
        <taxon>Metazoa</taxon>
        <taxon>Ecdysozoa</taxon>
        <taxon>Nematoda</taxon>
        <taxon>Chromadorea</taxon>
        <taxon>Rhabditida</taxon>
        <taxon>Spirurina</taxon>
        <taxon>Spiruromorpha</taxon>
        <taxon>Filarioidea</taxon>
        <taxon>Onchocercidae</taxon>
        <taxon>Wuchereria</taxon>
    </lineage>
</organism>
<accession>J9FJT6</accession>
<dbReference type="SUPFAM" id="SSF49562">
    <property type="entry name" value="C2 domain (Calcium/lipid-binding domain, CaLB)"/>
    <property type="match status" value="1"/>
</dbReference>
<evidence type="ECO:0000259" key="1">
    <source>
        <dbReference type="Pfam" id="PF00168"/>
    </source>
</evidence>
<evidence type="ECO:0000313" key="3">
    <source>
        <dbReference type="Proteomes" id="UP000004810"/>
    </source>
</evidence>
<feature type="domain" description="C2" evidence="1">
    <location>
        <begin position="23"/>
        <end position="70"/>
    </location>
</feature>
<dbReference type="AlphaFoldDB" id="J9FJT6"/>
<dbReference type="Gene3D" id="2.60.40.150">
    <property type="entry name" value="C2 domain"/>
    <property type="match status" value="1"/>
</dbReference>
<sequence length="83" mass="9327">MSPSEVTGGQVYGLPETEEDAELLRIRVVKAERLSKRDIFGVCDPYAVILLKRYGSNTVVDKAQTKTRRKAYSLSFISFLSNL</sequence>
<dbReference type="EMBL" id="ADBV01000343">
    <property type="protein sequence ID" value="EJW87589.1"/>
    <property type="molecule type" value="Genomic_DNA"/>
</dbReference>
<gene>
    <name evidence="2" type="ORF">WUBG_01501</name>
</gene>
<proteinExistence type="predicted"/>